<feature type="region of interest" description="Disordered" evidence="1">
    <location>
        <begin position="1341"/>
        <end position="1391"/>
    </location>
</feature>
<evidence type="ECO:0000256" key="1">
    <source>
        <dbReference type="SAM" id="MobiDB-lite"/>
    </source>
</evidence>
<feature type="region of interest" description="Disordered" evidence="1">
    <location>
        <begin position="925"/>
        <end position="1074"/>
    </location>
</feature>
<feature type="region of interest" description="Disordered" evidence="1">
    <location>
        <begin position="487"/>
        <end position="530"/>
    </location>
</feature>
<feature type="compositionally biased region" description="Polar residues" evidence="1">
    <location>
        <begin position="692"/>
        <end position="704"/>
    </location>
</feature>
<feature type="region of interest" description="Disordered" evidence="1">
    <location>
        <begin position="1661"/>
        <end position="1720"/>
    </location>
</feature>
<sequence>MDTTLERPVSALFSSERTPEEVLSFVNHLRKRKSVESLERAGDEAWTYAQQRLWDWQRRDADHRRDKDSRKEEGRHKQGEKQKGDGEEVSLALSGAEEALVLQGAKIWEQLSADAQKNADVDRALLCLGRACQLCQLLPQTPTTATTRHSPSLPRLHQNLRDSPYKNAYPRPRSTKSPPRTRTRVISHRPSRGSSQERTRKGMSVADDAAHLRFVCLARLAETYRRYGFYEDALVCFQACDREQRSMRHSGRKGFTMHPERVHLAVADIHAHLQRPEAADYCAAQAIEVLLHQIRLIDDKLFRIGNEAKRQRTKDLFAMRNLKKLSLLRAYSIRFAVAASRRNVALCQDILNQAHEAVDGCDESCLKIVMALQRAFRELQVSSLDRPPLLQSSKVTRPKTVPKAKQRVSRIGSHELSKLLNILLATSPSMQLHMEADEQGHIDDGEQTEEAAALSSTYPPTAWQHKPTNAPRQPLRAAKAVQELLEAPHTKDASRLPESDNQREFGGESAHVTPLPHSEETPSTESPLPPATVLLAPLIDNTRPMTAETEQPAEGWTPKAPVALPHSPKSSTASLFHLPERAMSAMDNAYPAETDERETPLAANKPQIVLSGLGQSHWSPQEAASVPLPLFEAHNRHDAAAPYSNASLRPQSAQPSARGSSQRRGRPLSAQAAFGSYPTAPQAPSRPDRTPAQETVQGGLTASSHMEGDTVVYEFSTPLVQSRATSPPRDDREHRAETAAQGSSLPVIPGAQIQVRTRPDKVEFRLAFAGGPFSVSQPPTQVRPRSTPGPPKRPSDAPGVGLRGLLRQSQGKRPPEESTPPQKATRKKRQHKRPRALRMSLPIEHERIIDDFLHSLSPTSQTTEKRKSLSRHKTLPKAASVAERPPQMTQVEQFFHKEKTYLKMGETQISQPERREQEPVILAQQEKPPEEAVSSPIDQSDAELARAATKVQASWRARAARMTSDELRRQKEQQEQQERESRERERQELAASRVQAHVRGRRDRKLSAQKREEMRARRERENEAAVSVQAIWRGHRVRRVSIEKKQHQQPKPKKKKGGMKKRGQEKLDEPAVIRAARKKIDDLAESTIGAILSKPHRQQPPPKPCLKQSSKESVEGEPGKPAPTAPHEPPESTEAPVPAPVHKPSPAKPALKRKEEPEVAPKEESATEESEHLPQPKSSLKKKAKAKAAPAPSEPAPVHEEAAAEKPEELPPTLFCKAAAFPSAARMRDAATKLQAAWRGKMVRDDVKELKRRRQKRDKKRRRRLAAIMIQKHWRGYRARKAMAQEKLSSDLLHQARANAEAAIDDDTGEAASVVRDIVAAAFTEAAKSLRQSFEKARTASVAEAHADEEMKPAEESKKEEEQETASGAEQEKDTQQTNEDEKRKGELRREWGKLPFAPTVVCHIVSDQFEPSPGEEEKQSAAPTASLTICGFTEAGQGGRPNERVDQWQALVDRLAARTSFPPKRRASGLPGEFSWVAVIVRVEQTESTNGGGTETYMTVIPWDIAFKMWRHRREQLRYFIRTQPSSSQQTLSCSIIIPAEDSPLVLHCQPLPSTSNVKTTPLLKILLSSCEETSRALHSRLPDALSALDAAGDQHIAVTFGTLLLVIGQLGCLPASDPSLRQMQSIVEFEKVVSTLQPPRSPSRKPRQWVMVIEDENLSGAPRERENAPPSLQEYSERFLVGTGEDSKGPSGVSDRVEAVKKGQKEVRERWEGWDAGK</sequence>
<feature type="compositionally biased region" description="Basic and acidic residues" evidence="1">
    <location>
        <begin position="1197"/>
        <end position="1209"/>
    </location>
</feature>
<keyword evidence="3" id="KW-1185">Reference proteome</keyword>
<feature type="compositionally biased region" description="Basic and acidic residues" evidence="1">
    <location>
        <begin position="1152"/>
        <end position="1174"/>
    </location>
</feature>
<dbReference type="InterPro" id="IPR000048">
    <property type="entry name" value="IQ_motif_EF-hand-BS"/>
</dbReference>
<feature type="compositionally biased region" description="Polar residues" evidence="1">
    <location>
        <begin position="774"/>
        <end position="784"/>
    </location>
</feature>
<feature type="region of interest" description="Disordered" evidence="1">
    <location>
        <begin position="769"/>
        <end position="841"/>
    </location>
</feature>
<feature type="compositionally biased region" description="Basic and acidic residues" evidence="1">
    <location>
        <begin position="1062"/>
        <end position="1071"/>
    </location>
</feature>
<dbReference type="Pfam" id="PF00612">
    <property type="entry name" value="IQ"/>
    <property type="match status" value="3"/>
</dbReference>
<name>A0A0G4H3V1_VITBC</name>
<feature type="compositionally biased region" description="Basic residues" evidence="1">
    <location>
        <begin position="179"/>
        <end position="191"/>
    </location>
</feature>
<feature type="compositionally biased region" description="Basic and acidic residues" evidence="1">
    <location>
        <begin position="1005"/>
        <end position="1023"/>
    </location>
</feature>
<feature type="compositionally biased region" description="Basic and acidic residues" evidence="1">
    <location>
        <begin position="487"/>
        <end position="506"/>
    </location>
</feature>
<organism evidence="2 3">
    <name type="scientific">Vitrella brassicaformis (strain CCMP3155)</name>
    <dbReference type="NCBI Taxonomy" id="1169540"/>
    <lineage>
        <taxon>Eukaryota</taxon>
        <taxon>Sar</taxon>
        <taxon>Alveolata</taxon>
        <taxon>Colpodellida</taxon>
        <taxon>Vitrellaceae</taxon>
        <taxon>Vitrella</taxon>
    </lineage>
</organism>
<feature type="compositionally biased region" description="Basic and acidic residues" evidence="1">
    <location>
        <begin position="728"/>
        <end position="737"/>
    </location>
</feature>
<reference evidence="2 3" key="1">
    <citation type="submission" date="2014-11" db="EMBL/GenBank/DDBJ databases">
        <authorList>
            <person name="Zhu J."/>
            <person name="Qi W."/>
            <person name="Song R."/>
        </authorList>
    </citation>
    <scope>NUCLEOTIDE SEQUENCE [LARGE SCALE GENOMIC DNA]</scope>
</reference>
<feature type="region of interest" description="Disordered" evidence="1">
    <location>
        <begin position="142"/>
        <end position="203"/>
    </location>
</feature>
<accession>A0A0G4H3V1</accession>
<dbReference type="SMART" id="SM00015">
    <property type="entry name" value="IQ"/>
    <property type="match status" value="5"/>
</dbReference>
<feature type="compositionally biased region" description="Basic residues" evidence="1">
    <location>
        <begin position="824"/>
        <end position="836"/>
    </location>
</feature>
<feature type="compositionally biased region" description="Basic and acidic residues" evidence="1">
    <location>
        <begin position="1345"/>
        <end position="1361"/>
    </location>
</feature>
<feature type="compositionally biased region" description="Basic and acidic residues" evidence="1">
    <location>
        <begin position="1370"/>
        <end position="1391"/>
    </location>
</feature>
<proteinExistence type="predicted"/>
<feature type="compositionally biased region" description="Basic and acidic residues" evidence="1">
    <location>
        <begin position="1109"/>
        <end position="1118"/>
    </location>
</feature>
<feature type="region of interest" description="Disordered" evidence="1">
    <location>
        <begin position="854"/>
        <end position="885"/>
    </location>
</feature>
<evidence type="ECO:0000313" key="2">
    <source>
        <dbReference type="EMBL" id="CEM38382.1"/>
    </source>
</evidence>
<dbReference type="PROSITE" id="PS50096">
    <property type="entry name" value="IQ"/>
    <property type="match status" value="5"/>
</dbReference>
<dbReference type="OMA" id="PRMAMER"/>
<gene>
    <name evidence="2" type="ORF">Vbra_6552</name>
</gene>
<dbReference type="EMBL" id="CDMY01000982">
    <property type="protein sequence ID" value="CEM38382.1"/>
    <property type="molecule type" value="Genomic_DNA"/>
</dbReference>
<dbReference type="Gene3D" id="1.20.5.190">
    <property type="match status" value="1"/>
</dbReference>
<dbReference type="InParanoid" id="A0A0G4H3V1"/>
<feature type="region of interest" description="Disordered" evidence="1">
    <location>
        <begin position="59"/>
        <end position="89"/>
    </location>
</feature>
<feature type="compositionally biased region" description="Polar residues" evidence="1">
    <location>
        <begin position="644"/>
        <end position="660"/>
    </location>
</feature>
<feature type="region of interest" description="Disordered" evidence="1">
    <location>
        <begin position="447"/>
        <end position="474"/>
    </location>
</feature>
<dbReference type="Proteomes" id="UP000041254">
    <property type="component" value="Unassembled WGS sequence"/>
</dbReference>
<feature type="compositionally biased region" description="Basic residues" evidence="1">
    <location>
        <begin position="1047"/>
        <end position="1061"/>
    </location>
</feature>
<feature type="compositionally biased region" description="Pro residues" evidence="1">
    <location>
        <begin position="1137"/>
        <end position="1147"/>
    </location>
</feature>
<protein>
    <submittedName>
        <fullName evidence="2">Uncharacterized protein</fullName>
    </submittedName>
</protein>
<dbReference type="VEuPathDB" id="CryptoDB:Vbra_6552"/>
<dbReference type="CDD" id="cd23767">
    <property type="entry name" value="IQCD"/>
    <property type="match status" value="2"/>
</dbReference>
<feature type="region of interest" description="Disordered" evidence="1">
    <location>
        <begin position="1087"/>
        <end position="1212"/>
    </location>
</feature>
<evidence type="ECO:0000313" key="3">
    <source>
        <dbReference type="Proteomes" id="UP000041254"/>
    </source>
</evidence>
<dbReference type="InterPro" id="IPR027417">
    <property type="entry name" value="P-loop_NTPase"/>
</dbReference>
<feature type="compositionally biased region" description="Low complexity" evidence="1">
    <location>
        <begin position="513"/>
        <end position="530"/>
    </location>
</feature>
<feature type="compositionally biased region" description="Basic and acidic residues" evidence="1">
    <location>
        <begin position="963"/>
        <end position="988"/>
    </location>
</feature>
<dbReference type="SUPFAM" id="SSF52540">
    <property type="entry name" value="P-loop containing nucleoside triphosphate hydrolases"/>
    <property type="match status" value="1"/>
</dbReference>
<feature type="compositionally biased region" description="Basic and acidic residues" evidence="1">
    <location>
        <begin position="59"/>
        <end position="86"/>
    </location>
</feature>
<feature type="region of interest" description="Disordered" evidence="1">
    <location>
        <begin position="643"/>
        <end position="750"/>
    </location>
</feature>
<feature type="compositionally biased region" description="Basic and acidic residues" evidence="1">
    <location>
        <begin position="1697"/>
        <end position="1720"/>
    </location>
</feature>
<feature type="region of interest" description="Disordered" evidence="1">
    <location>
        <begin position="546"/>
        <end position="572"/>
    </location>
</feature>